<dbReference type="RefSeq" id="WP_089523289.1">
    <property type="nucleotide sequence ID" value="NZ_NMUQ01000001.1"/>
</dbReference>
<dbReference type="GO" id="GO:0003700">
    <property type="term" value="F:DNA-binding transcription factor activity"/>
    <property type="evidence" value="ECO:0007669"/>
    <property type="project" value="InterPro"/>
</dbReference>
<keyword evidence="7" id="KW-1185">Reference proteome</keyword>
<keyword evidence="4" id="KW-0804">Transcription</keyword>
<dbReference type="Gene3D" id="3.40.190.290">
    <property type="match status" value="1"/>
</dbReference>
<dbReference type="GO" id="GO:0005829">
    <property type="term" value="C:cytosol"/>
    <property type="evidence" value="ECO:0007669"/>
    <property type="project" value="TreeGrafter"/>
</dbReference>
<feature type="domain" description="HTH lysR-type" evidence="5">
    <location>
        <begin position="1"/>
        <end position="58"/>
    </location>
</feature>
<evidence type="ECO:0000313" key="6">
    <source>
        <dbReference type="EMBL" id="OXM16205.1"/>
    </source>
</evidence>
<evidence type="ECO:0000313" key="7">
    <source>
        <dbReference type="Proteomes" id="UP000215145"/>
    </source>
</evidence>
<keyword evidence="2" id="KW-0805">Transcription regulation</keyword>
<comment type="caution">
    <text evidence="6">The sequence shown here is derived from an EMBL/GenBank/DDBJ whole genome shotgun (WGS) entry which is preliminary data.</text>
</comment>
<dbReference type="InterPro" id="IPR036388">
    <property type="entry name" value="WH-like_DNA-bd_sf"/>
</dbReference>
<dbReference type="InterPro" id="IPR005119">
    <property type="entry name" value="LysR_subst-bd"/>
</dbReference>
<evidence type="ECO:0000256" key="3">
    <source>
        <dbReference type="ARBA" id="ARBA00023125"/>
    </source>
</evidence>
<evidence type="ECO:0000259" key="5">
    <source>
        <dbReference type="PROSITE" id="PS50931"/>
    </source>
</evidence>
<dbReference type="GO" id="GO:0003677">
    <property type="term" value="F:DNA binding"/>
    <property type="evidence" value="ECO:0007669"/>
    <property type="project" value="UniProtKB-KW"/>
</dbReference>
<dbReference type="Proteomes" id="UP000215145">
    <property type="component" value="Unassembled WGS sequence"/>
</dbReference>
<dbReference type="AlphaFoldDB" id="A0A229P2T9"/>
<protein>
    <submittedName>
        <fullName evidence="6">LysR family transcriptional regulator</fullName>
    </submittedName>
</protein>
<dbReference type="Gene3D" id="1.10.10.10">
    <property type="entry name" value="Winged helix-like DNA-binding domain superfamily/Winged helix DNA-binding domain"/>
    <property type="match status" value="1"/>
</dbReference>
<dbReference type="InterPro" id="IPR000847">
    <property type="entry name" value="LysR_HTH_N"/>
</dbReference>
<dbReference type="EMBL" id="NMUQ01000001">
    <property type="protein sequence ID" value="OXM16205.1"/>
    <property type="molecule type" value="Genomic_DNA"/>
</dbReference>
<dbReference type="SUPFAM" id="SSF53850">
    <property type="entry name" value="Periplasmic binding protein-like II"/>
    <property type="match status" value="1"/>
</dbReference>
<dbReference type="PANTHER" id="PTHR30419:SF24">
    <property type="entry name" value="HTH-TYPE TRANSCRIPTIONAL REGULATOR CZCR"/>
    <property type="match status" value="1"/>
</dbReference>
<dbReference type="CDD" id="cd05466">
    <property type="entry name" value="PBP2_LTTR_substrate"/>
    <property type="match status" value="1"/>
</dbReference>
<dbReference type="PANTHER" id="PTHR30419">
    <property type="entry name" value="HTH-TYPE TRANSCRIPTIONAL REGULATOR YBHD"/>
    <property type="match status" value="1"/>
</dbReference>
<dbReference type="InterPro" id="IPR036390">
    <property type="entry name" value="WH_DNA-bd_sf"/>
</dbReference>
<dbReference type="SUPFAM" id="SSF46785">
    <property type="entry name" value="Winged helix' DNA-binding domain"/>
    <property type="match status" value="1"/>
</dbReference>
<dbReference type="PROSITE" id="PS50931">
    <property type="entry name" value="HTH_LYSR"/>
    <property type="match status" value="1"/>
</dbReference>
<name>A0A229P2T9_9BACL</name>
<dbReference type="Pfam" id="PF03466">
    <property type="entry name" value="LysR_substrate"/>
    <property type="match status" value="1"/>
</dbReference>
<accession>A0A229P2T9</accession>
<proteinExistence type="inferred from homology"/>
<dbReference type="Pfam" id="PF00126">
    <property type="entry name" value="HTH_1"/>
    <property type="match status" value="1"/>
</dbReference>
<dbReference type="InterPro" id="IPR050950">
    <property type="entry name" value="HTH-type_LysR_regulators"/>
</dbReference>
<evidence type="ECO:0000256" key="1">
    <source>
        <dbReference type="ARBA" id="ARBA00009437"/>
    </source>
</evidence>
<evidence type="ECO:0000256" key="4">
    <source>
        <dbReference type="ARBA" id="ARBA00023163"/>
    </source>
</evidence>
<comment type="similarity">
    <text evidence="1">Belongs to the LysR transcriptional regulatory family.</text>
</comment>
<dbReference type="FunFam" id="1.10.10.10:FF:000001">
    <property type="entry name" value="LysR family transcriptional regulator"/>
    <property type="match status" value="1"/>
</dbReference>
<dbReference type="PRINTS" id="PR00039">
    <property type="entry name" value="HTHLYSR"/>
</dbReference>
<evidence type="ECO:0000256" key="2">
    <source>
        <dbReference type="ARBA" id="ARBA00023015"/>
    </source>
</evidence>
<reference evidence="6 7" key="1">
    <citation type="submission" date="2017-07" db="EMBL/GenBank/DDBJ databases">
        <title>Paenibacillus herberti R33 genome sequencing and assembly.</title>
        <authorList>
            <person name="Su W."/>
        </authorList>
    </citation>
    <scope>NUCLEOTIDE SEQUENCE [LARGE SCALE GENOMIC DNA]</scope>
    <source>
        <strain evidence="6 7">R33</strain>
    </source>
</reference>
<dbReference type="OrthoDB" id="63123at2"/>
<gene>
    <name evidence="6" type="ORF">CGZ75_05795</name>
</gene>
<sequence>MSLFKYEVFSTVVELGSLTRAGDTLGLTQSGVSHAISSLEKEFGIALLTRSRSGIRLTESGERLLRPIRELLASQEQLTQEIALIKGLQAGTVRLGTFTSVSVHWLPAMIKAFDRDFPGIEIKLIEGDYSDIEEGISDGSMDLGFLSLPAREGLDTLALKKDRMLCVLPAEHPLAGERRLSLSQLEDEVFIIPKEGSDYDVRRILEEAIRRPRIKYETHDDYAIIAMVEHGLGISILPELVLRGRDHRAAIVDLEDGRYRTLAIAAASFKLLSPAARKFMSYIKQFVGEMDN</sequence>
<organism evidence="6 7">
    <name type="scientific">Paenibacillus herberti</name>
    <dbReference type="NCBI Taxonomy" id="1619309"/>
    <lineage>
        <taxon>Bacteria</taxon>
        <taxon>Bacillati</taxon>
        <taxon>Bacillota</taxon>
        <taxon>Bacilli</taxon>
        <taxon>Bacillales</taxon>
        <taxon>Paenibacillaceae</taxon>
        <taxon>Paenibacillus</taxon>
    </lineage>
</organism>
<keyword evidence="3" id="KW-0238">DNA-binding</keyword>